<dbReference type="SMART" id="SM00487">
    <property type="entry name" value="DEXDc"/>
    <property type="match status" value="1"/>
</dbReference>
<dbReference type="InterPro" id="IPR050628">
    <property type="entry name" value="SNF2_RAD54_helicase_TF"/>
</dbReference>
<keyword evidence="4" id="KW-0479">Metal-binding</keyword>
<dbReference type="GO" id="GO:0005634">
    <property type="term" value="C:nucleus"/>
    <property type="evidence" value="ECO:0007669"/>
    <property type="project" value="TreeGrafter"/>
</dbReference>
<dbReference type="CDD" id="cd18008">
    <property type="entry name" value="DEXDc_SHPRH-like"/>
    <property type="match status" value="1"/>
</dbReference>
<dbReference type="PROSITE" id="PS51194">
    <property type="entry name" value="HELICASE_CTER"/>
    <property type="match status" value="1"/>
</dbReference>
<feature type="domain" description="Helicase ATP-binding" evidence="15">
    <location>
        <begin position="414"/>
        <end position="593"/>
    </location>
</feature>
<evidence type="ECO:0000256" key="7">
    <source>
        <dbReference type="ARBA" id="ARBA00022801"/>
    </source>
</evidence>
<keyword evidence="18" id="KW-1185">Reference proteome</keyword>
<dbReference type="Gene3D" id="2.30.30.380">
    <property type="entry name" value="Zn-finger domain of Sec23/24"/>
    <property type="match status" value="1"/>
</dbReference>
<dbReference type="GO" id="GO:0006281">
    <property type="term" value="P:DNA repair"/>
    <property type="evidence" value="ECO:0007669"/>
    <property type="project" value="TreeGrafter"/>
</dbReference>
<keyword evidence="8" id="KW-0347">Helicase</keyword>
<dbReference type="InterPro" id="IPR027417">
    <property type="entry name" value="P-loop_NTPase"/>
</dbReference>
<evidence type="ECO:0000313" key="18">
    <source>
        <dbReference type="Proteomes" id="UP001259832"/>
    </source>
</evidence>
<keyword evidence="9" id="KW-0862">Zinc</keyword>
<dbReference type="PROSITE" id="PS50199">
    <property type="entry name" value="ZF_RANBP2_2"/>
    <property type="match status" value="1"/>
</dbReference>
<evidence type="ECO:0000256" key="3">
    <source>
        <dbReference type="ARBA" id="ARBA00017887"/>
    </source>
</evidence>
<name>A0AAD9LTQ0_9STRA</name>
<keyword evidence="10" id="KW-0067">ATP-binding</keyword>
<evidence type="ECO:0000256" key="8">
    <source>
        <dbReference type="ARBA" id="ARBA00022806"/>
    </source>
</evidence>
<feature type="domain" description="RING-type" evidence="13">
    <location>
        <begin position="807"/>
        <end position="847"/>
    </location>
</feature>
<dbReference type="GO" id="GO:0008270">
    <property type="term" value="F:zinc ion binding"/>
    <property type="evidence" value="ECO:0007669"/>
    <property type="project" value="UniProtKB-KW"/>
</dbReference>
<keyword evidence="7" id="KW-0378">Hydrolase</keyword>
<dbReference type="InterPro" id="IPR049730">
    <property type="entry name" value="SNF2/RAD54-like_C"/>
</dbReference>
<dbReference type="InterPro" id="IPR001876">
    <property type="entry name" value="Znf_RanBP2"/>
</dbReference>
<keyword evidence="5" id="KW-0547">Nucleotide-binding</keyword>
<protein>
    <recommendedName>
        <fullName evidence="3">RanBP-type and C3HC4-type zinc finger-containing protein 1</fullName>
        <ecNumber evidence="2">2.3.2.31</ecNumber>
    </recommendedName>
</protein>
<evidence type="ECO:0000256" key="5">
    <source>
        <dbReference type="ARBA" id="ARBA00022741"/>
    </source>
</evidence>
<dbReference type="Pfam" id="PF00271">
    <property type="entry name" value="Helicase_C"/>
    <property type="match status" value="1"/>
</dbReference>
<dbReference type="CDD" id="cd18793">
    <property type="entry name" value="SF2_C_SNF"/>
    <property type="match status" value="1"/>
</dbReference>
<dbReference type="PROSITE" id="PS00518">
    <property type="entry name" value="ZF_RING_1"/>
    <property type="match status" value="1"/>
</dbReference>
<dbReference type="InterPro" id="IPR013083">
    <property type="entry name" value="Znf_RING/FYVE/PHD"/>
</dbReference>
<dbReference type="SMART" id="SM00184">
    <property type="entry name" value="RING"/>
    <property type="match status" value="1"/>
</dbReference>
<dbReference type="PANTHER" id="PTHR45626">
    <property type="entry name" value="TRANSCRIPTION TERMINATION FACTOR 2-RELATED"/>
    <property type="match status" value="1"/>
</dbReference>
<dbReference type="Gene3D" id="3.40.50.300">
    <property type="entry name" value="P-loop containing nucleotide triphosphate hydrolases"/>
    <property type="match status" value="1"/>
</dbReference>
<dbReference type="GO" id="GO:0061630">
    <property type="term" value="F:ubiquitin protein ligase activity"/>
    <property type="evidence" value="ECO:0007669"/>
    <property type="project" value="UniProtKB-EC"/>
</dbReference>
<dbReference type="PROSITE" id="PS50089">
    <property type="entry name" value="ZF_RING_2"/>
    <property type="match status" value="1"/>
</dbReference>
<dbReference type="Gene3D" id="3.40.50.10810">
    <property type="entry name" value="Tandem AAA-ATPase domain"/>
    <property type="match status" value="1"/>
</dbReference>
<evidence type="ECO:0000256" key="12">
    <source>
        <dbReference type="SAM" id="MobiDB-lite"/>
    </source>
</evidence>
<evidence type="ECO:0000259" key="16">
    <source>
        <dbReference type="PROSITE" id="PS51194"/>
    </source>
</evidence>
<dbReference type="InterPro" id="IPR014001">
    <property type="entry name" value="Helicase_ATP-bd"/>
</dbReference>
<feature type="region of interest" description="Disordered" evidence="12">
    <location>
        <begin position="1453"/>
        <end position="1473"/>
    </location>
</feature>
<evidence type="ECO:0000259" key="15">
    <source>
        <dbReference type="PROSITE" id="PS51192"/>
    </source>
</evidence>
<dbReference type="SUPFAM" id="SSF90209">
    <property type="entry name" value="Ran binding protein zinc finger-like"/>
    <property type="match status" value="1"/>
</dbReference>
<dbReference type="SUPFAM" id="SSF57850">
    <property type="entry name" value="RING/U-box"/>
    <property type="match status" value="1"/>
</dbReference>
<dbReference type="InterPro" id="IPR001650">
    <property type="entry name" value="Helicase_C-like"/>
</dbReference>
<feature type="domain" description="RanBP2-type" evidence="14">
    <location>
        <begin position="7"/>
        <end position="36"/>
    </location>
</feature>
<dbReference type="PANTHER" id="PTHR45626:SF22">
    <property type="entry name" value="DNA REPAIR PROTEIN RAD5"/>
    <property type="match status" value="1"/>
</dbReference>
<feature type="region of interest" description="Disordered" evidence="12">
    <location>
        <begin position="38"/>
        <end position="76"/>
    </location>
</feature>
<dbReference type="InterPro" id="IPR000330">
    <property type="entry name" value="SNF2_N"/>
</dbReference>
<dbReference type="Pfam" id="PF13920">
    <property type="entry name" value="zf-C3HC4_3"/>
    <property type="match status" value="1"/>
</dbReference>
<dbReference type="InterPro" id="IPR017907">
    <property type="entry name" value="Znf_RING_CS"/>
</dbReference>
<sequence length="1473" mass="163902">MLFLAAMAADWSCSRCTFSNEAQTQQCAMCTSARPVVTPAKKTAASPSNGRSTKRSKLKSTPPPQSSLLYTVGSSAEKEKQRLQKKLQQLKELGIELPHEEMMTLLQRNCFSVHGAASEFFERMVTQDSQTTVQGDDEGKRRLEQTMEKMETVDESFRVLGKTSMQASVNRQGVQLQMGQQLLFQAENAGKKRLRPGMANGSTVSGIVRIATLQHAQIGRLERNMETLLHPLMKTHLVKLGGVCETPPMSSHMFASFNVTVFVYVNVKAFDVFKEGDANFHLSGQLYSLLQLINGVEASSFDTLTVPSTSEVDNSSAQVNPEDLDTLFSECVGTNDVLSSNADPSKHLVQYLNAIELRDHQKQALKWMLRREDQARNGTSEQESTDPMWEERHFRSNSSYYVNPFEQSASLTRPEPPPPCLGGILADDMGMGKTMMMLSLVAYQKHVGQAKSEENDISPGRGNHKTGKTLVVCPLSLLHQWKNEALERFLPNTLSVHVYYGDDRDVGASLSKSDLVLTTYGVLSAEFEKNGLLTTANWGRVILDEAHSIKNRSTGYFKTCSAIKATHRWCLTGTPIQNTLDDMFSLLCFLQYQPWSRVAWWKRVITKPYEDGDDVNALGRLKVLLTPILLRRTKHSRDKQGNMIVKLPPKHIDLVELEFSPDERAFYQAVFDKSRVEFNGFVASGTAATSYVAIFALLLRLRQACDHPLLALGKNFEQALKSDKNGENNAVAVRSAFQPQQNESSEAYYQRIAAQLQKDMQVSNRSQLTEGGSDSTDKESGSSGGLTASYIQSVIAQVEDGLESQECPICLDPPQNAVLTPCAHVLCDQCLRDSLSNDPENGCPVCRAVVDMAKVFKLPPPSTQTQEEDTNANNSTENIEDVQTADDGSGFESVKLRQLLRDLKAIKLENNKAESPELKRKVVVFSQWTSMLEMVSELLTRHGFTHRSFNGGLNQEARERVLTKFAKDPSVEVLVISLKAGGVGLNLTCASVVILLDPWWNPGVEEQAVDRVHRLGQTQDVIVKRYVVKDTVEDMILQLQQRKEKLAKHVLSLTMLTRSRSKESKQPVFVDDKWNDAYIQTKDEQIDAMLAADASQRPWDDLEEENSDAADSDEDAWHSDSDESEDNEEDWLERPYVAPQLSFSQRWVAGGSLLQNVIWTLATVAVAPLLLYASLPRDSDQLWPLQSLKLAGMLSKVLLNLLTLAVAAAALYEVSCSVQTLTLADVVNWRRLDVLPPVQCGEKLVQGGREFVNTAMQSLSIGSNASAPLRRLDEDVWALVETLDAPVVRELASLLLGLSATITCFHRFWAKTLVLLTAGSYVAFNVMTEVKMQQRAAVEIFSLDPSFAFVNESIFVAIDGQNLEEGGSVAWAPYWGGVQQQQAQTTPKRFPQQLSNGGVLVTFGQVNEFVPCYLSAKETASAVIVDGEIQPSEAFRCFEDIRLRVKDQKSVPGWSLHQHQQEEEPFPSEKHEL</sequence>
<dbReference type="EC" id="2.3.2.31" evidence="2"/>
<dbReference type="SUPFAM" id="SSF52540">
    <property type="entry name" value="P-loop containing nucleoside triphosphate hydrolases"/>
    <property type="match status" value="2"/>
</dbReference>
<evidence type="ECO:0000256" key="11">
    <source>
        <dbReference type="PROSITE-ProRule" id="PRU00322"/>
    </source>
</evidence>
<gene>
    <name evidence="17" type="ORF">P3T76_001972</name>
</gene>
<reference evidence="17" key="1">
    <citation type="submission" date="2023-08" db="EMBL/GenBank/DDBJ databases">
        <title>Reference Genome Resource for the Citrus Pathogen Phytophthora citrophthora.</title>
        <authorList>
            <person name="Moller H."/>
            <person name="Coetzee B."/>
            <person name="Rose L.J."/>
            <person name="Van Niekerk J.M."/>
        </authorList>
    </citation>
    <scope>NUCLEOTIDE SEQUENCE</scope>
    <source>
        <strain evidence="17">STE-U-9442</strain>
    </source>
</reference>
<dbReference type="SMART" id="SM00547">
    <property type="entry name" value="ZnF_RBZ"/>
    <property type="match status" value="1"/>
</dbReference>
<evidence type="ECO:0000256" key="4">
    <source>
        <dbReference type="ARBA" id="ARBA00022723"/>
    </source>
</evidence>
<feature type="compositionally biased region" description="Polar residues" evidence="12">
    <location>
        <begin position="763"/>
        <end position="774"/>
    </location>
</feature>
<evidence type="ECO:0000256" key="1">
    <source>
        <dbReference type="ARBA" id="ARBA00001798"/>
    </source>
</evidence>
<feature type="compositionally biased region" description="Acidic residues" evidence="12">
    <location>
        <begin position="1101"/>
        <end position="1114"/>
    </location>
</feature>
<dbReference type="Pfam" id="PF00176">
    <property type="entry name" value="SNF2-rel_dom"/>
    <property type="match status" value="1"/>
</dbReference>
<feature type="region of interest" description="Disordered" evidence="12">
    <location>
        <begin position="1095"/>
        <end position="1130"/>
    </location>
</feature>
<dbReference type="SMART" id="SM00490">
    <property type="entry name" value="HELICc"/>
    <property type="match status" value="1"/>
</dbReference>
<feature type="region of interest" description="Disordered" evidence="12">
    <location>
        <begin position="763"/>
        <end position="785"/>
    </location>
</feature>
<feature type="compositionally biased region" description="Basic and acidic residues" evidence="12">
    <location>
        <begin position="1459"/>
        <end position="1473"/>
    </location>
</feature>
<dbReference type="GO" id="GO:0005524">
    <property type="term" value="F:ATP binding"/>
    <property type="evidence" value="ECO:0007669"/>
    <property type="project" value="UniProtKB-KW"/>
</dbReference>
<proteinExistence type="predicted"/>
<dbReference type="PROSITE" id="PS01358">
    <property type="entry name" value="ZF_RANBP2_1"/>
    <property type="match status" value="1"/>
</dbReference>
<comment type="caution">
    <text evidence="17">The sequence shown here is derived from an EMBL/GenBank/DDBJ whole genome shotgun (WGS) entry which is preliminary data.</text>
</comment>
<dbReference type="GO" id="GO:0008094">
    <property type="term" value="F:ATP-dependent activity, acting on DNA"/>
    <property type="evidence" value="ECO:0007669"/>
    <property type="project" value="TreeGrafter"/>
</dbReference>
<evidence type="ECO:0000256" key="6">
    <source>
        <dbReference type="ARBA" id="ARBA00022771"/>
    </source>
</evidence>
<feature type="domain" description="Helicase C-terminal" evidence="16">
    <location>
        <begin position="898"/>
        <end position="1061"/>
    </location>
</feature>
<evidence type="ECO:0000259" key="13">
    <source>
        <dbReference type="PROSITE" id="PS50089"/>
    </source>
</evidence>
<organism evidence="17 18">
    <name type="scientific">Phytophthora citrophthora</name>
    <dbReference type="NCBI Taxonomy" id="4793"/>
    <lineage>
        <taxon>Eukaryota</taxon>
        <taxon>Sar</taxon>
        <taxon>Stramenopiles</taxon>
        <taxon>Oomycota</taxon>
        <taxon>Peronosporomycetes</taxon>
        <taxon>Peronosporales</taxon>
        <taxon>Peronosporaceae</taxon>
        <taxon>Phytophthora</taxon>
    </lineage>
</organism>
<dbReference type="InterPro" id="IPR001841">
    <property type="entry name" value="Znf_RING"/>
</dbReference>
<dbReference type="InterPro" id="IPR036443">
    <property type="entry name" value="Znf_RanBP2_sf"/>
</dbReference>
<dbReference type="InterPro" id="IPR038718">
    <property type="entry name" value="SNF2-like_sf"/>
</dbReference>
<dbReference type="EMBL" id="JASMQC010000003">
    <property type="protein sequence ID" value="KAK1946419.1"/>
    <property type="molecule type" value="Genomic_DNA"/>
</dbReference>
<dbReference type="PROSITE" id="PS51192">
    <property type="entry name" value="HELICASE_ATP_BIND_1"/>
    <property type="match status" value="1"/>
</dbReference>
<evidence type="ECO:0000259" key="14">
    <source>
        <dbReference type="PROSITE" id="PS50199"/>
    </source>
</evidence>
<dbReference type="GO" id="GO:0016787">
    <property type="term" value="F:hydrolase activity"/>
    <property type="evidence" value="ECO:0007669"/>
    <property type="project" value="UniProtKB-KW"/>
</dbReference>
<dbReference type="GO" id="GO:0004386">
    <property type="term" value="F:helicase activity"/>
    <property type="evidence" value="ECO:0007669"/>
    <property type="project" value="UniProtKB-KW"/>
</dbReference>
<keyword evidence="6 11" id="KW-0863">Zinc-finger</keyword>
<dbReference type="Gene3D" id="3.30.40.10">
    <property type="entry name" value="Zinc/RING finger domain, C3HC4 (zinc finger)"/>
    <property type="match status" value="1"/>
</dbReference>
<accession>A0AAD9LTQ0</accession>
<dbReference type="Proteomes" id="UP001259832">
    <property type="component" value="Unassembled WGS sequence"/>
</dbReference>
<comment type="catalytic activity">
    <reaction evidence="1">
        <text>[E2 ubiquitin-conjugating enzyme]-S-ubiquitinyl-L-cysteine + [acceptor protein]-L-lysine = [E2 ubiquitin-conjugating enzyme]-L-cysteine + [acceptor protein]-N(6)-ubiquitinyl-L-lysine.</text>
        <dbReference type="EC" id="2.3.2.31"/>
    </reaction>
</comment>
<evidence type="ECO:0000256" key="10">
    <source>
        <dbReference type="ARBA" id="ARBA00022840"/>
    </source>
</evidence>
<evidence type="ECO:0000256" key="9">
    <source>
        <dbReference type="ARBA" id="ARBA00022833"/>
    </source>
</evidence>
<evidence type="ECO:0000256" key="2">
    <source>
        <dbReference type="ARBA" id="ARBA00012251"/>
    </source>
</evidence>
<evidence type="ECO:0000313" key="17">
    <source>
        <dbReference type="EMBL" id="KAK1946419.1"/>
    </source>
</evidence>